<sequence>MNGTIQLQSKLEVKKERKQSPNKSKVLQANHTSHLTLYKGEQLAPKSIRVGLNVDSRMSNHPNLRLNQFSLGSISSYPTPPPPWIRMER</sequence>
<evidence type="ECO:0000313" key="2">
    <source>
        <dbReference type="EMBL" id="KAA6397367.1"/>
    </source>
</evidence>
<comment type="caution">
    <text evidence="2">The sequence shown here is derived from an EMBL/GenBank/DDBJ whole genome shotgun (WGS) entry which is preliminary data.</text>
</comment>
<gene>
    <name evidence="2" type="ORF">EZS28_007100</name>
</gene>
<name>A0A5J4WQD0_9EUKA</name>
<dbReference type="Proteomes" id="UP000324800">
    <property type="component" value="Unassembled WGS sequence"/>
</dbReference>
<dbReference type="AlphaFoldDB" id="A0A5J4WQD0"/>
<proteinExistence type="predicted"/>
<feature type="region of interest" description="Disordered" evidence="1">
    <location>
        <begin position="1"/>
        <end position="31"/>
    </location>
</feature>
<organism evidence="2 3">
    <name type="scientific">Streblomastix strix</name>
    <dbReference type="NCBI Taxonomy" id="222440"/>
    <lineage>
        <taxon>Eukaryota</taxon>
        <taxon>Metamonada</taxon>
        <taxon>Preaxostyla</taxon>
        <taxon>Oxymonadida</taxon>
        <taxon>Streblomastigidae</taxon>
        <taxon>Streblomastix</taxon>
    </lineage>
</organism>
<protein>
    <submittedName>
        <fullName evidence="2">Uncharacterized protein</fullName>
    </submittedName>
</protein>
<evidence type="ECO:0000256" key="1">
    <source>
        <dbReference type="SAM" id="MobiDB-lite"/>
    </source>
</evidence>
<reference evidence="2 3" key="1">
    <citation type="submission" date="2019-03" db="EMBL/GenBank/DDBJ databases">
        <title>Single cell metagenomics reveals metabolic interactions within the superorganism composed of flagellate Streblomastix strix and complex community of Bacteroidetes bacteria on its surface.</title>
        <authorList>
            <person name="Treitli S.C."/>
            <person name="Kolisko M."/>
            <person name="Husnik F."/>
            <person name="Keeling P."/>
            <person name="Hampl V."/>
        </authorList>
    </citation>
    <scope>NUCLEOTIDE SEQUENCE [LARGE SCALE GENOMIC DNA]</scope>
    <source>
        <strain evidence="2">ST1C</strain>
    </source>
</reference>
<feature type="compositionally biased region" description="Polar residues" evidence="1">
    <location>
        <begin position="21"/>
        <end position="31"/>
    </location>
</feature>
<feature type="non-terminal residue" evidence="2">
    <location>
        <position position="89"/>
    </location>
</feature>
<accession>A0A5J4WQD0</accession>
<dbReference type="EMBL" id="SNRW01001196">
    <property type="protein sequence ID" value="KAA6397367.1"/>
    <property type="molecule type" value="Genomic_DNA"/>
</dbReference>
<evidence type="ECO:0000313" key="3">
    <source>
        <dbReference type="Proteomes" id="UP000324800"/>
    </source>
</evidence>